<evidence type="ECO:0000256" key="7">
    <source>
        <dbReference type="ARBA" id="ARBA00023269"/>
    </source>
</evidence>
<dbReference type="EMBL" id="CAJFDI010000001">
    <property type="protein sequence ID" value="CAD5207706.1"/>
    <property type="molecule type" value="Genomic_DNA"/>
</dbReference>
<dbReference type="PRINTS" id="PR00622">
    <property type="entry name" value="HISTONEH3"/>
</dbReference>
<evidence type="ECO:0000259" key="9">
    <source>
        <dbReference type="Pfam" id="PF00125"/>
    </source>
</evidence>
<evidence type="ECO:0000313" key="10">
    <source>
        <dbReference type="EMBL" id="CAD5207706.1"/>
    </source>
</evidence>
<feature type="domain" description="Core Histone H2A/H2B/H3" evidence="9">
    <location>
        <begin position="510"/>
        <end position="592"/>
    </location>
</feature>
<dbReference type="GO" id="GO:0005634">
    <property type="term" value="C:nucleus"/>
    <property type="evidence" value="ECO:0007669"/>
    <property type="project" value="UniProtKB-SubCell"/>
</dbReference>
<comment type="caution">
    <text evidence="10">The sequence shown here is derived from an EMBL/GenBank/DDBJ whole genome shotgun (WGS) entry which is preliminary data.</text>
</comment>
<dbReference type="InterPro" id="IPR032675">
    <property type="entry name" value="LRR_dom_sf"/>
</dbReference>
<evidence type="ECO:0000256" key="2">
    <source>
        <dbReference type="ARBA" id="ARBA00004286"/>
    </source>
</evidence>
<keyword evidence="7" id="KW-0544">Nucleosome core</keyword>
<keyword evidence="11" id="KW-1185">Reference proteome</keyword>
<dbReference type="GO" id="GO:0000786">
    <property type="term" value="C:nucleosome"/>
    <property type="evidence" value="ECO:0007669"/>
    <property type="project" value="UniProtKB-KW"/>
</dbReference>
<dbReference type="SMART" id="SM00428">
    <property type="entry name" value="H3"/>
    <property type="match status" value="1"/>
</dbReference>
<dbReference type="FunFam" id="1.10.20.10:FF:000085">
    <property type="entry name" value="Histone H3.2"/>
    <property type="match status" value="1"/>
</dbReference>
<feature type="signal peptide" evidence="8">
    <location>
        <begin position="1"/>
        <end position="16"/>
    </location>
</feature>
<dbReference type="PANTHER" id="PTHR11426">
    <property type="entry name" value="HISTONE H3"/>
    <property type="match status" value="1"/>
</dbReference>
<dbReference type="SUPFAM" id="SSF47113">
    <property type="entry name" value="Histone-fold"/>
    <property type="match status" value="1"/>
</dbReference>
<dbReference type="Pfam" id="PF13855">
    <property type="entry name" value="LRR_8"/>
    <property type="match status" value="2"/>
</dbReference>
<protein>
    <submittedName>
        <fullName evidence="10">(pine wood nematode) hypothetical protein</fullName>
    </submittedName>
</protein>
<dbReference type="GO" id="GO:0046982">
    <property type="term" value="F:protein heterodimerization activity"/>
    <property type="evidence" value="ECO:0007669"/>
    <property type="project" value="InterPro"/>
</dbReference>
<dbReference type="Proteomes" id="UP000582659">
    <property type="component" value="Unassembled WGS sequence"/>
</dbReference>
<proteinExistence type="inferred from homology"/>
<reference evidence="10" key="1">
    <citation type="submission" date="2020-09" db="EMBL/GenBank/DDBJ databases">
        <authorList>
            <person name="Kikuchi T."/>
        </authorList>
    </citation>
    <scope>NUCLEOTIDE SEQUENCE</scope>
    <source>
        <strain evidence="10">Ka4C1</strain>
    </source>
</reference>
<keyword evidence="6" id="KW-0539">Nucleus</keyword>
<evidence type="ECO:0000256" key="8">
    <source>
        <dbReference type="SAM" id="SignalP"/>
    </source>
</evidence>
<dbReference type="InterPro" id="IPR007125">
    <property type="entry name" value="H2A/H2B/H3"/>
</dbReference>
<dbReference type="SUPFAM" id="SSF52058">
    <property type="entry name" value="L domain-like"/>
    <property type="match status" value="1"/>
</dbReference>
<keyword evidence="4" id="KW-0158">Chromosome</keyword>
<evidence type="ECO:0000256" key="1">
    <source>
        <dbReference type="ARBA" id="ARBA00004123"/>
    </source>
</evidence>
<gene>
    <name evidence="10" type="ORF">BXYJ_LOCUS59</name>
</gene>
<comment type="subcellular location">
    <subcellularLocation>
        <location evidence="2">Chromosome</location>
    </subcellularLocation>
    <subcellularLocation>
        <location evidence="1">Nucleus</location>
    </subcellularLocation>
</comment>
<dbReference type="Gene3D" id="3.80.10.10">
    <property type="entry name" value="Ribonuclease Inhibitor"/>
    <property type="match status" value="2"/>
</dbReference>
<evidence type="ECO:0000313" key="11">
    <source>
        <dbReference type="Proteomes" id="UP000659654"/>
    </source>
</evidence>
<dbReference type="GO" id="GO:0003677">
    <property type="term" value="F:DNA binding"/>
    <property type="evidence" value="ECO:0007669"/>
    <property type="project" value="UniProtKB-KW"/>
</dbReference>
<dbReference type="EMBL" id="CAJFCV020000001">
    <property type="protein sequence ID" value="CAG9079054.1"/>
    <property type="molecule type" value="Genomic_DNA"/>
</dbReference>
<evidence type="ECO:0000256" key="3">
    <source>
        <dbReference type="ARBA" id="ARBA00010343"/>
    </source>
</evidence>
<dbReference type="Proteomes" id="UP000659654">
    <property type="component" value="Unassembled WGS sequence"/>
</dbReference>
<dbReference type="AlphaFoldDB" id="A0A7I8XHE8"/>
<keyword evidence="5" id="KW-0238">DNA-binding</keyword>
<feature type="chain" id="PRO_5035385127" evidence="8">
    <location>
        <begin position="17"/>
        <end position="600"/>
    </location>
</feature>
<dbReference type="OrthoDB" id="676979at2759"/>
<dbReference type="Pfam" id="PF00125">
    <property type="entry name" value="Histone"/>
    <property type="match status" value="1"/>
</dbReference>
<sequence length="600" mass="68290">MNFSILYPLLFPTVIAILDKCYDGHCAPAGCDYERNSIACKNLSKPQVECLIGNLDKILVANHIEISSIYFSSCIEPLKALKSVFPPNVNLTYVSIEHCGVTSLTPHMFHNQPNLREISLNYNEIEDLPRFHLPKLEAFYLEDNRISWVKDGDLAGYSSLNLLSLASNPIGYLEPDALRKAPITHLFIDHCRVFRLWTKSFAGAEELKDIQLHHNQIETVPEASFVDLPSLELICLANGRINYFSPEASWNAPNLRAISLTNNSLSSFEMDGKNTSKMISIDLEGNLLKNISIRNFPELEYIYLKDTNFTVNESQVVNCPKVKVLYRELTFKELKGNMNPNAIPKWPGIEIPQYAINEVITVFSFGSEGFLSRRLDELHRYSLFNALETLLEERKHDGAEVYSRSCNFECFTSLNQVCFQGKCYEPVQKTCEKTDDCSEGSICISHDFLQMARDKQVARKRPTSQDSSYSTPVFGMAVGRKRMPGKTMKLINPKKKHAPSKRLVKRNGVLRDIKRLQSTTNLLIPRASFLRLVRQVTASFATDMRYKVEAVMALQEASEAFLTQLFEDSNLLAIHARRVTLMNRDMTLAKRIRGLDNLFR</sequence>
<evidence type="ECO:0000256" key="5">
    <source>
        <dbReference type="ARBA" id="ARBA00023125"/>
    </source>
</evidence>
<evidence type="ECO:0000256" key="6">
    <source>
        <dbReference type="ARBA" id="ARBA00023242"/>
    </source>
</evidence>
<dbReference type="Gene3D" id="1.10.20.10">
    <property type="entry name" value="Histone, subunit A"/>
    <property type="match status" value="1"/>
</dbReference>
<dbReference type="InterPro" id="IPR000164">
    <property type="entry name" value="Histone_H3/CENP-A"/>
</dbReference>
<dbReference type="CDD" id="cd22911">
    <property type="entry name" value="HFD_H3"/>
    <property type="match status" value="1"/>
</dbReference>
<organism evidence="10 11">
    <name type="scientific">Bursaphelenchus xylophilus</name>
    <name type="common">Pinewood nematode worm</name>
    <name type="synonym">Aphelenchoides xylophilus</name>
    <dbReference type="NCBI Taxonomy" id="6326"/>
    <lineage>
        <taxon>Eukaryota</taxon>
        <taxon>Metazoa</taxon>
        <taxon>Ecdysozoa</taxon>
        <taxon>Nematoda</taxon>
        <taxon>Chromadorea</taxon>
        <taxon>Rhabditida</taxon>
        <taxon>Tylenchina</taxon>
        <taxon>Tylenchomorpha</taxon>
        <taxon>Aphelenchoidea</taxon>
        <taxon>Aphelenchoididae</taxon>
        <taxon>Bursaphelenchus</taxon>
    </lineage>
</organism>
<accession>A0A7I8XHE8</accession>
<dbReference type="InterPro" id="IPR009072">
    <property type="entry name" value="Histone-fold"/>
</dbReference>
<dbReference type="GO" id="GO:0030527">
    <property type="term" value="F:structural constituent of chromatin"/>
    <property type="evidence" value="ECO:0007669"/>
    <property type="project" value="InterPro"/>
</dbReference>
<keyword evidence="8" id="KW-0732">Signal</keyword>
<comment type="similarity">
    <text evidence="3">Belongs to the histone H3 family.</text>
</comment>
<name>A0A7I8XHE8_BURXY</name>
<evidence type="ECO:0000256" key="4">
    <source>
        <dbReference type="ARBA" id="ARBA00022454"/>
    </source>
</evidence>
<dbReference type="InterPro" id="IPR001611">
    <property type="entry name" value="Leu-rich_rpt"/>
</dbReference>
<dbReference type="SMR" id="A0A7I8XHE8"/>